<evidence type="ECO:0000256" key="3">
    <source>
        <dbReference type="ARBA" id="ARBA00022777"/>
    </source>
</evidence>
<comment type="caution">
    <text evidence="9">The sequence shown here is derived from an EMBL/GenBank/DDBJ whole genome shotgun (WGS) entry which is preliminary data.</text>
</comment>
<accession>A0A939TEJ0</accession>
<dbReference type="PANTHER" id="PTHR43289:SF34">
    <property type="entry name" value="SERINE_THREONINE-PROTEIN KINASE YBDM-RELATED"/>
    <property type="match status" value="1"/>
</dbReference>
<dbReference type="CDD" id="cd14014">
    <property type="entry name" value="STKc_PknB_like"/>
    <property type="match status" value="1"/>
</dbReference>
<evidence type="ECO:0000256" key="4">
    <source>
        <dbReference type="ARBA" id="ARBA00022840"/>
    </source>
</evidence>
<evidence type="ECO:0000256" key="2">
    <source>
        <dbReference type="ARBA" id="ARBA00022741"/>
    </source>
</evidence>
<evidence type="ECO:0000256" key="7">
    <source>
        <dbReference type="SAM" id="Phobius"/>
    </source>
</evidence>
<dbReference type="InterPro" id="IPR000719">
    <property type="entry name" value="Prot_kinase_dom"/>
</dbReference>
<dbReference type="AlphaFoldDB" id="A0A939TEJ0"/>
<dbReference type="SMART" id="SM00220">
    <property type="entry name" value="S_TKc"/>
    <property type="match status" value="1"/>
</dbReference>
<keyword evidence="3 9" id="KW-0418">Kinase</keyword>
<feature type="region of interest" description="Disordered" evidence="6">
    <location>
        <begin position="452"/>
        <end position="474"/>
    </location>
</feature>
<proteinExistence type="predicted"/>
<dbReference type="PROSITE" id="PS00107">
    <property type="entry name" value="PROTEIN_KINASE_ATP"/>
    <property type="match status" value="1"/>
</dbReference>
<dbReference type="InterPro" id="IPR011009">
    <property type="entry name" value="Kinase-like_dom_sf"/>
</dbReference>
<dbReference type="PROSITE" id="PS00108">
    <property type="entry name" value="PROTEIN_KINASE_ST"/>
    <property type="match status" value="1"/>
</dbReference>
<reference evidence="9" key="1">
    <citation type="submission" date="2021-03" db="EMBL/GenBank/DDBJ databases">
        <authorList>
            <person name="Kanchanasin P."/>
            <person name="Saeng-In P."/>
            <person name="Phongsopitanun W."/>
            <person name="Yuki M."/>
            <person name="Kudo T."/>
            <person name="Ohkuma M."/>
            <person name="Tanasupawat S."/>
        </authorList>
    </citation>
    <scope>NUCLEOTIDE SEQUENCE</scope>
    <source>
        <strain evidence="9">GKU 128</strain>
    </source>
</reference>
<dbReference type="PANTHER" id="PTHR43289">
    <property type="entry name" value="MITOGEN-ACTIVATED PROTEIN KINASE KINASE KINASE 20-RELATED"/>
    <property type="match status" value="1"/>
</dbReference>
<dbReference type="InterPro" id="IPR017441">
    <property type="entry name" value="Protein_kinase_ATP_BS"/>
</dbReference>
<keyword evidence="7" id="KW-0812">Transmembrane</keyword>
<dbReference type="Gene3D" id="3.30.200.20">
    <property type="entry name" value="Phosphorylase Kinase, domain 1"/>
    <property type="match status" value="1"/>
</dbReference>
<dbReference type="GO" id="GO:0005524">
    <property type="term" value="F:ATP binding"/>
    <property type="evidence" value="ECO:0007669"/>
    <property type="project" value="UniProtKB-UniRule"/>
</dbReference>
<keyword evidence="4 5" id="KW-0067">ATP-binding</keyword>
<keyword evidence="7" id="KW-0472">Membrane</keyword>
<feature type="compositionally biased region" description="Polar residues" evidence="6">
    <location>
        <begin position="362"/>
        <end position="373"/>
    </location>
</feature>
<feature type="transmembrane region" description="Helical" evidence="7">
    <location>
        <begin position="307"/>
        <end position="326"/>
    </location>
</feature>
<evidence type="ECO:0000256" key="6">
    <source>
        <dbReference type="SAM" id="MobiDB-lite"/>
    </source>
</evidence>
<feature type="domain" description="Protein kinase" evidence="8">
    <location>
        <begin position="22"/>
        <end position="279"/>
    </location>
</feature>
<gene>
    <name evidence="9" type="ORF">J4573_40425</name>
</gene>
<dbReference type="Proteomes" id="UP000669179">
    <property type="component" value="Unassembled WGS sequence"/>
</dbReference>
<feature type="compositionally biased region" description="Polar residues" evidence="6">
    <location>
        <begin position="462"/>
        <end position="474"/>
    </location>
</feature>
<feature type="binding site" evidence="5">
    <location>
        <position position="50"/>
    </location>
    <ligand>
        <name>ATP</name>
        <dbReference type="ChEBI" id="CHEBI:30616"/>
    </ligand>
</feature>
<feature type="compositionally biased region" description="Low complexity" evidence="6">
    <location>
        <begin position="344"/>
        <end position="355"/>
    </location>
</feature>
<keyword evidence="10" id="KW-1185">Reference proteome</keyword>
<protein>
    <submittedName>
        <fullName evidence="9">Serine/threonine protein kinase</fullName>
    </submittedName>
</protein>
<dbReference type="PROSITE" id="PS50011">
    <property type="entry name" value="PROTEIN_KINASE_DOM"/>
    <property type="match status" value="1"/>
</dbReference>
<dbReference type="SUPFAM" id="SSF56112">
    <property type="entry name" value="Protein kinase-like (PK-like)"/>
    <property type="match status" value="1"/>
</dbReference>
<dbReference type="GO" id="GO:0004674">
    <property type="term" value="F:protein serine/threonine kinase activity"/>
    <property type="evidence" value="ECO:0007669"/>
    <property type="project" value="UniProtKB-KW"/>
</dbReference>
<organism evidence="9 10">
    <name type="scientific">Actinomadura barringtoniae</name>
    <dbReference type="NCBI Taxonomy" id="1427535"/>
    <lineage>
        <taxon>Bacteria</taxon>
        <taxon>Bacillati</taxon>
        <taxon>Actinomycetota</taxon>
        <taxon>Actinomycetes</taxon>
        <taxon>Streptosporangiales</taxon>
        <taxon>Thermomonosporaceae</taxon>
        <taxon>Actinomadura</taxon>
    </lineage>
</organism>
<dbReference type="Pfam" id="PF00069">
    <property type="entry name" value="Pkinase"/>
    <property type="match status" value="1"/>
</dbReference>
<name>A0A939TEJ0_9ACTN</name>
<dbReference type="InterPro" id="IPR008271">
    <property type="entry name" value="Ser/Thr_kinase_AS"/>
</dbReference>
<dbReference type="Gene3D" id="1.10.510.10">
    <property type="entry name" value="Transferase(Phosphotransferase) domain 1"/>
    <property type="match status" value="1"/>
</dbReference>
<dbReference type="RefSeq" id="WP_208261435.1">
    <property type="nucleotide sequence ID" value="NZ_JAGEOJ010000020.1"/>
</dbReference>
<sequence>MSAVHPHRSRLAPDDPASIGGYRVLDRLGEGGMGIVYRGADAAGRPVAIKVIRRELAVDAAFLARFAAEVANAQRVAAFCTASVLDHGTADGLPYMITEFVEGPSLAAWVREHGPLPAERLSALAAGTAAALAAIHGARLVHRDLKPANVLLSARGPRVIDFGIARALDSTERHTATGVVVGSPGWMAPEAIFDGTSGPPADVFAWGLLVAFAASGSHPHGTGTMMQLAARAHEGSYTLTGLPDHLQGLVRQALDPDPARRPSADELLVALVGPDDPQLAATRMVTRQWPAGPVATTAAKPRRRGRILAVAGAAAGLVALLAGVLASEALNDGGDGRGASGRPSATATSTGKGSTDGPDKTVTAQGGTVTGNPFTKLPSGPCGMVGAPFPKEMGVMAKGAESEGTSLFSPKEKVPLCEFGTDITAKASDHQHQTASVRIMTVADTTTAEQRLSEARSRLPATKTSGSRIATSGPSDSMGDGAYYSSVFYGGRELRTEAQLLVRRGNVLIQVNVGAESVNEPPSVGPEFSGGVHLDRLRYQTFRDAARSWADAIATRAVVRLDACSACQTAP</sequence>
<evidence type="ECO:0000313" key="10">
    <source>
        <dbReference type="Proteomes" id="UP000669179"/>
    </source>
</evidence>
<keyword evidence="7" id="KW-1133">Transmembrane helix</keyword>
<dbReference type="EMBL" id="JAGEOJ010000020">
    <property type="protein sequence ID" value="MBO2453415.1"/>
    <property type="molecule type" value="Genomic_DNA"/>
</dbReference>
<evidence type="ECO:0000256" key="5">
    <source>
        <dbReference type="PROSITE-ProRule" id="PRU10141"/>
    </source>
</evidence>
<feature type="region of interest" description="Disordered" evidence="6">
    <location>
        <begin position="333"/>
        <end position="381"/>
    </location>
</feature>
<keyword evidence="9" id="KW-0723">Serine/threonine-protein kinase</keyword>
<evidence type="ECO:0000256" key="1">
    <source>
        <dbReference type="ARBA" id="ARBA00022679"/>
    </source>
</evidence>
<evidence type="ECO:0000313" key="9">
    <source>
        <dbReference type="EMBL" id="MBO2453415.1"/>
    </source>
</evidence>
<keyword evidence="2 5" id="KW-0547">Nucleotide-binding</keyword>
<evidence type="ECO:0000259" key="8">
    <source>
        <dbReference type="PROSITE" id="PS50011"/>
    </source>
</evidence>
<keyword evidence="1" id="KW-0808">Transferase</keyword>